<reference evidence="3" key="1">
    <citation type="submission" date="2018-03" db="EMBL/GenBank/DDBJ databases">
        <title>Gramella fulva sp. nov., isolated from a dry surface of tidal flat.</title>
        <authorList>
            <person name="Hwang S.H."/>
            <person name="Hwang W.M."/>
            <person name="Kang K."/>
            <person name="Ahn T.-Y."/>
        </authorList>
    </citation>
    <scope>NUCLEOTIDE SEQUENCE [LARGE SCALE GENOMIC DNA]</scope>
    <source>
        <strain evidence="3">SH35</strain>
    </source>
</reference>
<evidence type="ECO:0000313" key="2">
    <source>
        <dbReference type="EMBL" id="AVR45425.1"/>
    </source>
</evidence>
<evidence type="ECO:0000313" key="3">
    <source>
        <dbReference type="Proteomes" id="UP000241507"/>
    </source>
</evidence>
<protein>
    <recommendedName>
        <fullName evidence="1">Lcl C-terminal domain-containing protein</fullName>
    </recommendedName>
</protein>
<dbReference type="OrthoDB" id="9765957at2"/>
<proteinExistence type="predicted"/>
<dbReference type="InterPro" id="IPR011460">
    <property type="entry name" value="Lcl_C"/>
</dbReference>
<gene>
    <name evidence="2" type="ORF">C7S20_09160</name>
</gene>
<dbReference type="KEGG" id="grs:C7S20_09160"/>
<dbReference type="Proteomes" id="UP000241507">
    <property type="component" value="Chromosome"/>
</dbReference>
<sequence length="316" mass="35077">MKTRGLFSFALSAMIFTLIISCSKQEPIPETQQNNEYETFYEIIKEKTNLNKSLTETCAKNNVLLESAFAGINVGGGKFKTLSTKVYQGYEGVTISAYYVIDDNLGLPARISISFGNDKVLFEDVTQGEGVSYTFDYPENWQPGDDLNYRIDQTVYLSPVSVSSSIQLLPLCEINIGENLLGGLVAYIYQPGDEGYVEGETHGIVLSTLLPSTKIASWNDAIEWATNLTTNNYSDWIVPTIDELELLMPLYSTYFGYDNIRNYGYWSRTESESNPDSAYGGTLIGGSLLGGGQKEFNAQLFSKSNSGLLVRAVRYF</sequence>
<dbReference type="Pfam" id="PF07603">
    <property type="entry name" value="Lcl_C"/>
    <property type="match status" value="1"/>
</dbReference>
<organism evidence="2 3">
    <name type="scientific">Christiangramia fulva</name>
    <dbReference type="NCBI Taxonomy" id="2126553"/>
    <lineage>
        <taxon>Bacteria</taxon>
        <taxon>Pseudomonadati</taxon>
        <taxon>Bacteroidota</taxon>
        <taxon>Flavobacteriia</taxon>
        <taxon>Flavobacteriales</taxon>
        <taxon>Flavobacteriaceae</taxon>
        <taxon>Christiangramia</taxon>
    </lineage>
</organism>
<name>A0A2R3Z581_9FLAO</name>
<dbReference type="AlphaFoldDB" id="A0A2R3Z581"/>
<dbReference type="RefSeq" id="WP_107012203.1">
    <property type="nucleotide sequence ID" value="NZ_CP028136.1"/>
</dbReference>
<dbReference type="PROSITE" id="PS51257">
    <property type="entry name" value="PROKAR_LIPOPROTEIN"/>
    <property type="match status" value="1"/>
</dbReference>
<keyword evidence="3" id="KW-1185">Reference proteome</keyword>
<feature type="domain" description="Lcl C-terminal" evidence="1">
    <location>
        <begin position="214"/>
        <end position="288"/>
    </location>
</feature>
<dbReference type="EMBL" id="CP028136">
    <property type="protein sequence ID" value="AVR45425.1"/>
    <property type="molecule type" value="Genomic_DNA"/>
</dbReference>
<accession>A0A2R3Z581</accession>
<evidence type="ECO:0000259" key="1">
    <source>
        <dbReference type="Pfam" id="PF07603"/>
    </source>
</evidence>